<sequence>MNEGIFRGKGEEPQKLLVKISSQVHDFIQFGIGPERMEVLNVSRYITDEGETLFVDAARNGSVAGTGIGWILVLRPENIKRCGAIMIDPSPSVEVAKAWGQGMHSSIVKTLAN</sequence>
<proteinExistence type="predicted"/>
<reference evidence="1 2" key="1">
    <citation type="submission" date="2024-01" db="EMBL/GenBank/DDBJ databases">
        <title>Genome assemblies of Stephania.</title>
        <authorList>
            <person name="Yang L."/>
        </authorList>
    </citation>
    <scope>NUCLEOTIDE SEQUENCE [LARGE SCALE GENOMIC DNA]</scope>
    <source>
        <strain evidence="1">QJT</strain>
        <tissue evidence="1">Leaf</tissue>
    </source>
</reference>
<dbReference type="EMBL" id="JBBNAE010000004">
    <property type="protein sequence ID" value="KAK9130768.1"/>
    <property type="molecule type" value="Genomic_DNA"/>
</dbReference>
<name>A0AAP0JB67_9MAGN</name>
<accession>A0AAP0JB67</accession>
<comment type="caution">
    <text evidence="1">The sequence shown here is derived from an EMBL/GenBank/DDBJ whole genome shotgun (WGS) entry which is preliminary data.</text>
</comment>
<organism evidence="1 2">
    <name type="scientific">Stephania japonica</name>
    <dbReference type="NCBI Taxonomy" id="461633"/>
    <lineage>
        <taxon>Eukaryota</taxon>
        <taxon>Viridiplantae</taxon>
        <taxon>Streptophyta</taxon>
        <taxon>Embryophyta</taxon>
        <taxon>Tracheophyta</taxon>
        <taxon>Spermatophyta</taxon>
        <taxon>Magnoliopsida</taxon>
        <taxon>Ranunculales</taxon>
        <taxon>Menispermaceae</taxon>
        <taxon>Menispermoideae</taxon>
        <taxon>Cissampelideae</taxon>
        <taxon>Stephania</taxon>
    </lineage>
</organism>
<evidence type="ECO:0000313" key="1">
    <source>
        <dbReference type="EMBL" id="KAK9130768.1"/>
    </source>
</evidence>
<dbReference type="AlphaFoldDB" id="A0AAP0JB67"/>
<keyword evidence="2" id="KW-1185">Reference proteome</keyword>
<gene>
    <name evidence="1" type="ORF">Sjap_011255</name>
</gene>
<protein>
    <submittedName>
        <fullName evidence="1">Uncharacterized protein</fullName>
    </submittedName>
</protein>
<dbReference type="Proteomes" id="UP001417504">
    <property type="component" value="Unassembled WGS sequence"/>
</dbReference>
<evidence type="ECO:0000313" key="2">
    <source>
        <dbReference type="Proteomes" id="UP001417504"/>
    </source>
</evidence>